<evidence type="ECO:0000259" key="4">
    <source>
        <dbReference type="PROSITE" id="PS50932"/>
    </source>
</evidence>
<feature type="domain" description="HTH lacI-type" evidence="4">
    <location>
        <begin position="2"/>
        <end position="56"/>
    </location>
</feature>
<dbReference type="Pfam" id="PF00356">
    <property type="entry name" value="LacI"/>
    <property type="match status" value="1"/>
</dbReference>
<dbReference type="Gene3D" id="3.40.50.2300">
    <property type="match status" value="2"/>
</dbReference>
<dbReference type="AlphaFoldDB" id="A0A417YHH6"/>
<dbReference type="SUPFAM" id="SSF53822">
    <property type="entry name" value="Periplasmic binding protein-like I"/>
    <property type="match status" value="1"/>
</dbReference>
<dbReference type="PRINTS" id="PR00036">
    <property type="entry name" value="HTHLACI"/>
</dbReference>
<dbReference type="SUPFAM" id="SSF47413">
    <property type="entry name" value="lambda repressor-like DNA-binding domains"/>
    <property type="match status" value="1"/>
</dbReference>
<dbReference type="InterPro" id="IPR000843">
    <property type="entry name" value="HTH_LacI"/>
</dbReference>
<evidence type="ECO:0000313" key="5">
    <source>
        <dbReference type="EMBL" id="RHW32327.1"/>
    </source>
</evidence>
<keyword evidence="6" id="KW-1185">Reference proteome</keyword>
<accession>A0A417YHH6</accession>
<dbReference type="PROSITE" id="PS50932">
    <property type="entry name" value="HTH_LACI_2"/>
    <property type="match status" value="1"/>
</dbReference>
<dbReference type="GO" id="GO:0003700">
    <property type="term" value="F:DNA-binding transcription factor activity"/>
    <property type="evidence" value="ECO:0007669"/>
    <property type="project" value="TreeGrafter"/>
</dbReference>
<name>A0A417YHH6_9BACI</name>
<dbReference type="EMBL" id="QWEH01000006">
    <property type="protein sequence ID" value="RHW32327.1"/>
    <property type="molecule type" value="Genomic_DNA"/>
</dbReference>
<keyword evidence="3" id="KW-0804">Transcription</keyword>
<dbReference type="Proteomes" id="UP000285456">
    <property type="component" value="Unassembled WGS sequence"/>
</dbReference>
<organism evidence="5 6">
    <name type="scientific">Oceanobacillus profundus</name>
    <dbReference type="NCBI Taxonomy" id="372463"/>
    <lineage>
        <taxon>Bacteria</taxon>
        <taxon>Bacillati</taxon>
        <taxon>Bacillota</taxon>
        <taxon>Bacilli</taxon>
        <taxon>Bacillales</taxon>
        <taxon>Bacillaceae</taxon>
        <taxon>Oceanobacillus</taxon>
    </lineage>
</organism>
<dbReference type="OrthoDB" id="9784962at2"/>
<dbReference type="PANTHER" id="PTHR30146">
    <property type="entry name" value="LACI-RELATED TRANSCRIPTIONAL REPRESSOR"/>
    <property type="match status" value="1"/>
</dbReference>
<dbReference type="Pfam" id="PF00532">
    <property type="entry name" value="Peripla_BP_1"/>
    <property type="match status" value="1"/>
</dbReference>
<evidence type="ECO:0000313" key="6">
    <source>
        <dbReference type="Proteomes" id="UP000285456"/>
    </source>
</evidence>
<evidence type="ECO:0000256" key="1">
    <source>
        <dbReference type="ARBA" id="ARBA00023015"/>
    </source>
</evidence>
<dbReference type="InterPro" id="IPR010982">
    <property type="entry name" value="Lambda_DNA-bd_dom_sf"/>
</dbReference>
<dbReference type="CDD" id="cd01392">
    <property type="entry name" value="HTH_LacI"/>
    <property type="match status" value="1"/>
</dbReference>
<dbReference type="CDD" id="cd06284">
    <property type="entry name" value="PBP1_LacI-like"/>
    <property type="match status" value="1"/>
</dbReference>
<dbReference type="PANTHER" id="PTHR30146:SF109">
    <property type="entry name" value="HTH-TYPE TRANSCRIPTIONAL REGULATOR GALS"/>
    <property type="match status" value="1"/>
</dbReference>
<reference evidence="5 6" key="1">
    <citation type="journal article" date="2007" name="Int. J. Syst. Evol. Microbiol.">
        <title>Oceanobacillus profundus sp. nov., isolated from a deep-sea sediment core.</title>
        <authorList>
            <person name="Kim Y.G."/>
            <person name="Choi D.H."/>
            <person name="Hyun S."/>
            <person name="Cho B.C."/>
        </authorList>
    </citation>
    <scope>NUCLEOTIDE SEQUENCE [LARGE SCALE GENOMIC DNA]</scope>
    <source>
        <strain evidence="5 6">DSM 18246</strain>
    </source>
</reference>
<keyword evidence="1" id="KW-0805">Transcription regulation</keyword>
<evidence type="ECO:0000256" key="2">
    <source>
        <dbReference type="ARBA" id="ARBA00023125"/>
    </source>
</evidence>
<comment type="caution">
    <text evidence="5">The sequence shown here is derived from an EMBL/GenBank/DDBJ whole genome shotgun (WGS) entry which is preliminary data.</text>
</comment>
<evidence type="ECO:0000256" key="3">
    <source>
        <dbReference type="ARBA" id="ARBA00023163"/>
    </source>
</evidence>
<dbReference type="InterPro" id="IPR001761">
    <property type="entry name" value="Peripla_BP/Lac1_sug-bd_dom"/>
</dbReference>
<dbReference type="SMART" id="SM00354">
    <property type="entry name" value="HTH_LACI"/>
    <property type="match status" value="1"/>
</dbReference>
<sequence>MVTIQEVAKKAGVSTATVSRVLNNRETVREKTRVRVEQAIQELNYEPSALGRNLRNSESRLLLVLIPSISNPFYTEIINGIEDTAISKGYNILLCETDSNPAREAIYFNMVRNRLADGIILMDPTVNRKNLYDLASRHPIVQCSEFDEEGEISYVTIDNELAAYQAVKHLIKLGNRRVALINTDEKYLYARERRRGYEKALHEFGLPIESKWMRETEQLGFEGGQQAMRSLLNEADKPNAVFSVSDVLAIGAMKEIQLQGLKVPDDIAVIGFDKISFSNMTNPTLTTIAQPMYKMGSISANMIINKIRGKDVESLILDHELIIREST</sequence>
<dbReference type="PROSITE" id="PS00356">
    <property type="entry name" value="HTH_LACI_1"/>
    <property type="match status" value="1"/>
</dbReference>
<gene>
    <name evidence="5" type="ORF">D1B32_11235</name>
</gene>
<protein>
    <submittedName>
        <fullName evidence="5">LacI family transcriptional regulator</fullName>
    </submittedName>
</protein>
<dbReference type="RefSeq" id="WP_118889365.1">
    <property type="nucleotide sequence ID" value="NZ_JAMAWL010000004.1"/>
</dbReference>
<keyword evidence="2" id="KW-0238">DNA-binding</keyword>
<dbReference type="Gene3D" id="1.10.260.40">
    <property type="entry name" value="lambda repressor-like DNA-binding domains"/>
    <property type="match status" value="1"/>
</dbReference>
<dbReference type="InterPro" id="IPR028082">
    <property type="entry name" value="Peripla_BP_I"/>
</dbReference>
<dbReference type="GO" id="GO:0000976">
    <property type="term" value="F:transcription cis-regulatory region binding"/>
    <property type="evidence" value="ECO:0007669"/>
    <property type="project" value="TreeGrafter"/>
</dbReference>
<proteinExistence type="predicted"/>